<dbReference type="InterPro" id="IPR036291">
    <property type="entry name" value="NAD(P)-bd_dom_sf"/>
</dbReference>
<dbReference type="PRINTS" id="PR00081">
    <property type="entry name" value="GDHRDH"/>
</dbReference>
<feature type="region of interest" description="Disordered" evidence="2">
    <location>
        <begin position="268"/>
        <end position="292"/>
    </location>
</feature>
<sequence>MTSPPPPPSPRPSPSPSPSSCGFEGTAAIVTGASRGIGLAVAEAFVAAGARVCVTARDADGLTRATARLGDAVGLAGNVADPAHLRRLTELAMDEYGRIDVVVNNAATNQPYGPLMDADPDRWREAFTVNVEAPLRLTQHAWRAWMRAHGGSVVNICTEGATHVGPGLGAYATSKAALLRLTQQLAGELAPAVRVNSVSPGLVRTEMARFVWDSPDQEPAAGLPLGRIGEPEDIAAAVLWLTSDAAEWITGTDLLVDGGTRVRRAYSPQQGAPLQGHGERRGGLADYHLPGA</sequence>
<evidence type="ECO:0000313" key="3">
    <source>
        <dbReference type="EMBL" id="MCX4237939.1"/>
    </source>
</evidence>
<dbReference type="RefSeq" id="WP_267030284.1">
    <property type="nucleotide sequence ID" value="NZ_JAIFZO010000002.1"/>
</dbReference>
<gene>
    <name evidence="3" type="ORF">K3769_35265</name>
</gene>
<dbReference type="SUPFAM" id="SSF51735">
    <property type="entry name" value="NAD(P)-binding Rossmann-fold domains"/>
    <property type="match status" value="1"/>
</dbReference>
<proteinExistence type="inferred from homology"/>
<feature type="compositionally biased region" description="Pro residues" evidence="2">
    <location>
        <begin position="1"/>
        <end position="17"/>
    </location>
</feature>
<dbReference type="Pfam" id="PF13561">
    <property type="entry name" value="adh_short_C2"/>
    <property type="match status" value="1"/>
</dbReference>
<dbReference type="NCBIfam" id="NF005559">
    <property type="entry name" value="PRK07231.1"/>
    <property type="match status" value="1"/>
</dbReference>
<dbReference type="CDD" id="cd05233">
    <property type="entry name" value="SDR_c"/>
    <property type="match status" value="1"/>
</dbReference>
<organism evidence="3 4">
    <name type="scientific">Streptomyces ortus</name>
    <dbReference type="NCBI Taxonomy" id="2867268"/>
    <lineage>
        <taxon>Bacteria</taxon>
        <taxon>Bacillati</taxon>
        <taxon>Actinomycetota</taxon>
        <taxon>Actinomycetes</taxon>
        <taxon>Kitasatosporales</taxon>
        <taxon>Streptomycetaceae</taxon>
        <taxon>Streptomyces</taxon>
    </lineage>
</organism>
<dbReference type="PANTHER" id="PTHR43943:SF2">
    <property type="entry name" value="DEHYDROGENASE_REDUCTASE 4"/>
    <property type="match status" value="1"/>
</dbReference>
<reference evidence="3" key="1">
    <citation type="journal article" date="2022" name="bioRxiv">
        <title>Discovery and biosynthetic assessment of Streptomyces ortus sp nov. isolated from a deep-sea sponge.</title>
        <authorList>
            <person name="Williams S.E."/>
        </authorList>
    </citation>
    <scope>NUCLEOTIDE SEQUENCE</scope>
    <source>
        <strain evidence="3">A15ISP2-DRY2</strain>
    </source>
</reference>
<protein>
    <submittedName>
        <fullName evidence="3">SDR family oxidoreductase</fullName>
    </submittedName>
</protein>
<comment type="similarity">
    <text evidence="1">Belongs to the short-chain dehydrogenases/reductases (SDR) family.</text>
</comment>
<accession>A0ABT3VDB8</accession>
<evidence type="ECO:0000256" key="2">
    <source>
        <dbReference type="SAM" id="MobiDB-lite"/>
    </source>
</evidence>
<feature type="region of interest" description="Disordered" evidence="2">
    <location>
        <begin position="1"/>
        <end position="22"/>
    </location>
</feature>
<evidence type="ECO:0000256" key="1">
    <source>
        <dbReference type="ARBA" id="ARBA00006484"/>
    </source>
</evidence>
<dbReference type="Proteomes" id="UP001165590">
    <property type="component" value="Unassembled WGS sequence"/>
</dbReference>
<name>A0ABT3VDB8_9ACTN</name>
<dbReference type="PRINTS" id="PR00080">
    <property type="entry name" value="SDRFAMILY"/>
</dbReference>
<dbReference type="InterPro" id="IPR002347">
    <property type="entry name" value="SDR_fam"/>
</dbReference>
<keyword evidence="4" id="KW-1185">Reference proteome</keyword>
<dbReference type="PANTHER" id="PTHR43943">
    <property type="entry name" value="DEHYDROGENASE/REDUCTASE (SDR FAMILY) MEMBER 4"/>
    <property type="match status" value="1"/>
</dbReference>
<comment type="caution">
    <text evidence="3">The sequence shown here is derived from an EMBL/GenBank/DDBJ whole genome shotgun (WGS) entry which is preliminary data.</text>
</comment>
<evidence type="ECO:0000313" key="4">
    <source>
        <dbReference type="Proteomes" id="UP001165590"/>
    </source>
</evidence>
<dbReference type="EMBL" id="JAIFZO010000002">
    <property type="protein sequence ID" value="MCX4237939.1"/>
    <property type="molecule type" value="Genomic_DNA"/>
</dbReference>
<dbReference type="Gene3D" id="3.40.50.720">
    <property type="entry name" value="NAD(P)-binding Rossmann-like Domain"/>
    <property type="match status" value="1"/>
</dbReference>